<dbReference type="EMBL" id="AEBR01000067">
    <property type="protein sequence ID" value="EFM82290.1"/>
    <property type="molecule type" value="Genomic_DNA"/>
</dbReference>
<feature type="transmembrane region" description="Helical" evidence="1">
    <location>
        <begin position="69"/>
        <end position="87"/>
    </location>
</feature>
<evidence type="ECO:0000313" key="2">
    <source>
        <dbReference type="EMBL" id="EFM82290.1"/>
    </source>
</evidence>
<dbReference type="Proteomes" id="UP000004846">
    <property type="component" value="Unassembled WGS sequence"/>
</dbReference>
<keyword evidence="1" id="KW-0472">Membrane</keyword>
<keyword evidence="1" id="KW-0812">Transmembrane</keyword>
<reference evidence="3" key="1">
    <citation type="submission" date="2010-07" db="EMBL/GenBank/DDBJ databases">
        <authorList>
            <person name="Weinstock G."/>
            <person name="Sodergren E."/>
            <person name="Clifton S."/>
            <person name="Fulton L."/>
            <person name="Fulton B."/>
            <person name="Courtney L."/>
            <person name="Fronick C."/>
            <person name="Harrison M."/>
            <person name="Strong C."/>
            <person name="Farmer C."/>
            <person name="Delahaunty K."/>
            <person name="Markovic C."/>
            <person name="Hall O."/>
            <person name="Minx P."/>
            <person name="Tomlinson C."/>
            <person name="Mitreva M."/>
            <person name="Hou S."/>
            <person name="Chen J."/>
            <person name="Wollam A."/>
            <person name="Pepin K.H."/>
            <person name="Johnson M."/>
            <person name="Bhonagiri V."/>
            <person name="Zhang X."/>
            <person name="Suruliraj S."/>
            <person name="Warren W."/>
            <person name="Chinwalla A."/>
            <person name="Mardis E.R."/>
            <person name="Wilson R.K."/>
        </authorList>
    </citation>
    <scope>NUCLEOTIDE SEQUENCE [LARGE SCALE GENOMIC DNA]</scope>
    <source>
        <strain evidence="3">TX4248</strain>
    </source>
</reference>
<dbReference type="AlphaFoldDB" id="A0A125W4E8"/>
<accession>A0A125W4E8</accession>
<protein>
    <submittedName>
        <fullName evidence="2">Uncharacterized protein</fullName>
    </submittedName>
</protein>
<dbReference type="RefSeq" id="WP_002402323.1">
    <property type="nucleotide sequence ID" value="NZ_GL454464.1"/>
</dbReference>
<organism evidence="2 3">
    <name type="scientific">Enterococcus faecalis TX4248</name>
    <dbReference type="NCBI Taxonomy" id="749495"/>
    <lineage>
        <taxon>Bacteria</taxon>
        <taxon>Bacillati</taxon>
        <taxon>Bacillota</taxon>
        <taxon>Bacilli</taxon>
        <taxon>Lactobacillales</taxon>
        <taxon>Enterococcaceae</taxon>
        <taxon>Enterococcus</taxon>
    </lineage>
</organism>
<name>A0A125W4E8_ENTFL</name>
<feature type="transmembrane region" description="Helical" evidence="1">
    <location>
        <begin position="24"/>
        <end position="49"/>
    </location>
</feature>
<keyword evidence="1" id="KW-1133">Transmembrane helix</keyword>
<comment type="caution">
    <text evidence="2">The sequence shown here is derived from an EMBL/GenBank/DDBJ whole genome shotgun (WGS) entry which is preliminary data.</text>
</comment>
<gene>
    <name evidence="2" type="ORF">HMPREF9498_02017</name>
</gene>
<evidence type="ECO:0000256" key="1">
    <source>
        <dbReference type="SAM" id="Phobius"/>
    </source>
</evidence>
<sequence length="229" mass="26963">MDSILRKIGFYRDLKSFDSFKKDVLKICIFNILRVVLSMVVLVKCISVFLSLFKRDSRFVEVAIKMPSMFLTILLGIVFLILFNLPAPTERVKKKYKECAPKKMVEVKKEYLSDTPEILKDKYGRFNKIRYKSKEELTSIMGISVRNDKGVVVKQERILTDVINLNFFSGEIVFQVEHVEHSFLIVEEEQFVDERFDKFFSDENRRELSRKYTFYVNDGAQDINEYVVG</sequence>
<dbReference type="HOGENOM" id="CLU_1208250_0_0_9"/>
<proteinExistence type="predicted"/>
<evidence type="ECO:0000313" key="3">
    <source>
        <dbReference type="Proteomes" id="UP000004846"/>
    </source>
</evidence>